<gene>
    <name evidence="4" type="ORF">GCM10023205_44280</name>
</gene>
<evidence type="ECO:0000313" key="5">
    <source>
        <dbReference type="Proteomes" id="UP001500466"/>
    </source>
</evidence>
<organism evidence="4 5">
    <name type="scientific">Yinghuangia aomiensis</name>
    <dbReference type="NCBI Taxonomy" id="676205"/>
    <lineage>
        <taxon>Bacteria</taxon>
        <taxon>Bacillati</taxon>
        <taxon>Actinomycetota</taxon>
        <taxon>Actinomycetes</taxon>
        <taxon>Kitasatosporales</taxon>
        <taxon>Streptomycetaceae</taxon>
        <taxon>Yinghuangia</taxon>
    </lineage>
</organism>
<dbReference type="SUPFAM" id="SSF82171">
    <property type="entry name" value="DPP6 N-terminal domain-like"/>
    <property type="match status" value="1"/>
</dbReference>
<keyword evidence="1" id="KW-0378">Hydrolase</keyword>
<dbReference type="InterPro" id="IPR001375">
    <property type="entry name" value="Peptidase_S9_cat"/>
</dbReference>
<comment type="caution">
    <text evidence="4">The sequence shown here is derived from an EMBL/GenBank/DDBJ whole genome shotgun (WGS) entry which is preliminary data.</text>
</comment>
<dbReference type="RefSeq" id="WP_345677344.1">
    <property type="nucleotide sequence ID" value="NZ_BAABHS010000015.1"/>
</dbReference>
<dbReference type="Gene3D" id="3.40.50.1820">
    <property type="entry name" value="alpha/beta hydrolase"/>
    <property type="match status" value="1"/>
</dbReference>
<dbReference type="InterPro" id="IPR011042">
    <property type="entry name" value="6-blade_b-propeller_TolB-like"/>
</dbReference>
<feature type="domain" description="Peptidase S9 prolyl oligopeptidase catalytic" evidence="3">
    <location>
        <begin position="407"/>
        <end position="586"/>
    </location>
</feature>
<proteinExistence type="predicted"/>
<evidence type="ECO:0000256" key="1">
    <source>
        <dbReference type="ARBA" id="ARBA00022801"/>
    </source>
</evidence>
<evidence type="ECO:0000313" key="4">
    <source>
        <dbReference type="EMBL" id="GAA4973054.1"/>
    </source>
</evidence>
<evidence type="ECO:0000256" key="2">
    <source>
        <dbReference type="SAM" id="MobiDB-lite"/>
    </source>
</evidence>
<dbReference type="Gene3D" id="2.120.10.30">
    <property type="entry name" value="TolB, C-terminal domain"/>
    <property type="match status" value="1"/>
</dbReference>
<name>A0ABP9HKH7_9ACTN</name>
<dbReference type="PANTHER" id="PTHR42776:SF27">
    <property type="entry name" value="DIPEPTIDYL PEPTIDASE FAMILY MEMBER 6"/>
    <property type="match status" value="1"/>
</dbReference>
<feature type="region of interest" description="Disordered" evidence="2">
    <location>
        <begin position="645"/>
        <end position="676"/>
    </location>
</feature>
<dbReference type="PANTHER" id="PTHR42776">
    <property type="entry name" value="SERINE PEPTIDASE S9 FAMILY MEMBER"/>
    <property type="match status" value="1"/>
</dbReference>
<dbReference type="Pfam" id="PF00326">
    <property type="entry name" value="Peptidase_S9"/>
    <property type="match status" value="1"/>
</dbReference>
<accession>A0ABP9HKH7</accession>
<keyword evidence="5" id="KW-1185">Reference proteome</keyword>
<dbReference type="SUPFAM" id="SSF53474">
    <property type="entry name" value="alpha/beta-Hydrolases"/>
    <property type="match status" value="1"/>
</dbReference>
<dbReference type="InterPro" id="IPR029058">
    <property type="entry name" value="AB_hydrolase_fold"/>
</dbReference>
<reference evidence="5" key="1">
    <citation type="journal article" date="2019" name="Int. J. Syst. Evol. Microbiol.">
        <title>The Global Catalogue of Microorganisms (GCM) 10K type strain sequencing project: providing services to taxonomists for standard genome sequencing and annotation.</title>
        <authorList>
            <consortium name="The Broad Institute Genomics Platform"/>
            <consortium name="The Broad Institute Genome Sequencing Center for Infectious Disease"/>
            <person name="Wu L."/>
            <person name="Ma J."/>
        </authorList>
    </citation>
    <scope>NUCLEOTIDE SEQUENCE [LARGE SCALE GENOMIC DNA]</scope>
    <source>
        <strain evidence="5">JCM 17986</strain>
    </source>
</reference>
<dbReference type="EMBL" id="BAABHS010000015">
    <property type="protein sequence ID" value="GAA4973054.1"/>
    <property type="molecule type" value="Genomic_DNA"/>
</dbReference>
<protein>
    <submittedName>
        <fullName evidence="4">Prolyl oligopeptidase family serine peptidase</fullName>
    </submittedName>
</protein>
<dbReference type="Proteomes" id="UP001500466">
    <property type="component" value="Unassembled WGS sequence"/>
</dbReference>
<feature type="region of interest" description="Disordered" evidence="2">
    <location>
        <begin position="348"/>
        <end position="369"/>
    </location>
</feature>
<sequence length="676" mass="72300">MTVLQAKAARAGTPVVVRVSLAGGTGLFVREPGSPDGELRRLTPDGAEVVHYEVEPDGRAVWWFQADGAERGRWVRQSLDEGAVPEVVPDMPVGLGVGGFQTTGEVTVAGVAVGDFTRLYRIDAQLRATPVGVYPAGPSMVQALSADGTRAAVAFATKDDPYLKRMHVRDLATGETTELPEARWAYFRRAQFSPLAGDQRLLYQDRSPHGHLGLTVVDMATGQSRRIDHPSLQEADLLGSWVPSVPDPAGRSAPPHKLLITAHRRGRTALYVHDLLDRTTQPLRMPEGLGVEEAKLPGTGNLATDACPLPDGRMLVAVSGPRHRRGYLAFDPGSNALGADPRWPQPEVIPGASDRDYGVTPPGPRSVPYSVSVPRGQRPEGGWPTVFLIHGGPFWHDTDVFNPEERALNEDGYAVVRLNYSGSTGQGLDWIEKRFQDPLMGQLDDIAAVRDHLSARKVIDPQRLGIQGTSWGGLLALSAGIHQPGVWRFVVGKVPPVDVHTLVNDPDTWPSIRLGFNQTFLVGRDLSGEWPAPNAHKLMVPTLTTAATDDNRCPPGSIEEFVRNARAAGASIALLSTGGGHGVETDGGIDAAARIGQATRDFIARHMPAHPTPGRVVDDAMLRLASVSSSGLGPPTAKLSKATATVDLPPGQSPNTAPTRATDLGLAPSHPFKNWA</sequence>
<evidence type="ECO:0000259" key="3">
    <source>
        <dbReference type="Pfam" id="PF00326"/>
    </source>
</evidence>